<name>A0A1G2GU76_9BACT</name>
<dbReference type="NCBIfam" id="NF033547">
    <property type="entry name" value="transpos_IS1595"/>
    <property type="match status" value="1"/>
</dbReference>
<dbReference type="PANTHER" id="PTHR47163">
    <property type="entry name" value="DDE_TNP_IS1595 DOMAIN-CONTAINING PROTEIN"/>
    <property type="match status" value="1"/>
</dbReference>
<evidence type="ECO:0000313" key="2">
    <source>
        <dbReference type="EMBL" id="OGZ53679.1"/>
    </source>
</evidence>
<dbReference type="AlphaFoldDB" id="A0A1G2GU76"/>
<dbReference type="InterPro" id="IPR053164">
    <property type="entry name" value="IS1016-like_transposase"/>
</dbReference>
<dbReference type="Pfam" id="PF12762">
    <property type="entry name" value="DDE_Tnp_IS1595"/>
    <property type="match status" value="1"/>
</dbReference>
<protein>
    <recommendedName>
        <fullName evidence="1">ISXO2-like transposase domain-containing protein</fullName>
    </recommendedName>
</protein>
<evidence type="ECO:0000313" key="3">
    <source>
        <dbReference type="Proteomes" id="UP000179106"/>
    </source>
</evidence>
<feature type="domain" description="ISXO2-like transposase" evidence="1">
    <location>
        <begin position="115"/>
        <end position="253"/>
    </location>
</feature>
<gene>
    <name evidence="2" type="ORF">A3B25_01385</name>
</gene>
<evidence type="ECO:0000259" key="1">
    <source>
        <dbReference type="SMART" id="SM01126"/>
    </source>
</evidence>
<dbReference type="PANTHER" id="PTHR47163:SF2">
    <property type="entry name" value="SI:DKEY-17M8.2"/>
    <property type="match status" value="1"/>
</dbReference>
<accession>A0A1G2GU76</accession>
<reference evidence="2 3" key="1">
    <citation type="journal article" date="2016" name="Nat. Commun.">
        <title>Thousands of microbial genomes shed light on interconnected biogeochemical processes in an aquifer system.</title>
        <authorList>
            <person name="Anantharaman K."/>
            <person name="Brown C.T."/>
            <person name="Hug L.A."/>
            <person name="Sharon I."/>
            <person name="Castelle C.J."/>
            <person name="Probst A.J."/>
            <person name="Thomas B.C."/>
            <person name="Singh A."/>
            <person name="Wilkins M.J."/>
            <person name="Karaoz U."/>
            <person name="Brodie E.L."/>
            <person name="Williams K.H."/>
            <person name="Hubbard S.S."/>
            <person name="Banfield J.F."/>
        </authorList>
    </citation>
    <scope>NUCLEOTIDE SEQUENCE [LARGE SCALE GENOMIC DNA]</scope>
</reference>
<dbReference type="Proteomes" id="UP000179106">
    <property type="component" value="Unassembled WGS sequence"/>
</dbReference>
<dbReference type="STRING" id="1802126.A3B25_01385"/>
<dbReference type="InterPro" id="IPR024445">
    <property type="entry name" value="Tnp_ISXO2-like"/>
</dbReference>
<proteinExistence type="predicted"/>
<organism evidence="2 3">
    <name type="scientific">Candidatus Ryanbacteria bacterium RIFCSPLOWO2_01_FULL_48_26</name>
    <dbReference type="NCBI Taxonomy" id="1802126"/>
    <lineage>
        <taxon>Bacteria</taxon>
        <taxon>Candidatus Ryaniibacteriota</taxon>
    </lineage>
</organism>
<comment type="caution">
    <text evidence="2">The sequence shown here is derived from an EMBL/GenBank/DDBJ whole genome shotgun (WGS) entry which is preliminary data.</text>
</comment>
<sequence length="267" mass="30863">MNYNINQFRKEFGSEDKCLEYVFKKRFPALSGYYRVKGRKCWANAEGKQIHPLSGTVFEKSSTSLQNWFYAIYLFSVSRNGVSAKELQRQLGVTYKTAWRIAYQIRELMKQDGGILSGNVEVDETYIGGTRRMASKMKNKSAVMGMVERKGKIVAKHIPNRYDSTLINEINENIEKGSQLFTDEWGAYKKVAKMGYKRRSVQHGRKQFSRGVAHTNTIEGFWSQFKRSVSGTYHSVSSKHLQSYVNEFSFRYNHRASPMFEALMGKI</sequence>
<dbReference type="EMBL" id="MHNW01000014">
    <property type="protein sequence ID" value="OGZ53679.1"/>
    <property type="molecule type" value="Genomic_DNA"/>
</dbReference>
<dbReference type="SMART" id="SM01126">
    <property type="entry name" value="DDE_Tnp_IS1595"/>
    <property type="match status" value="1"/>
</dbReference>